<gene>
    <name evidence="1" type="ORF">UV33_C0026G0001</name>
</gene>
<comment type="caution">
    <text evidence="1">The sequence shown here is derived from an EMBL/GenBank/DDBJ whole genome shotgun (WGS) entry which is preliminary data.</text>
</comment>
<sequence>ETYQQVRLCVAMHRMVRGSRGEIRTHDRKDMNLVL</sequence>
<evidence type="ECO:0000313" key="2">
    <source>
        <dbReference type="Proteomes" id="UP000034135"/>
    </source>
</evidence>
<reference evidence="1 2" key="1">
    <citation type="journal article" date="2015" name="Nature">
        <title>rRNA introns, odd ribosomes, and small enigmatic genomes across a large radiation of phyla.</title>
        <authorList>
            <person name="Brown C.T."/>
            <person name="Hug L.A."/>
            <person name="Thomas B.C."/>
            <person name="Sharon I."/>
            <person name="Castelle C.J."/>
            <person name="Singh A."/>
            <person name="Wilkins M.J."/>
            <person name="Williams K.H."/>
            <person name="Banfield J.F."/>
        </authorList>
    </citation>
    <scope>NUCLEOTIDE SEQUENCE [LARGE SCALE GENOMIC DNA]</scope>
</reference>
<accession>A0A0G1ATZ0</accession>
<dbReference type="EMBL" id="LCEB01000026">
    <property type="protein sequence ID" value="KKS64429.1"/>
    <property type="molecule type" value="Genomic_DNA"/>
</dbReference>
<feature type="non-terminal residue" evidence="1">
    <location>
        <position position="1"/>
    </location>
</feature>
<proteinExistence type="predicted"/>
<evidence type="ECO:0000313" key="1">
    <source>
        <dbReference type="EMBL" id="KKS64429.1"/>
    </source>
</evidence>
<dbReference type="AlphaFoldDB" id="A0A0G1ATZ0"/>
<organism evidence="1 2">
    <name type="scientific">Candidatus Daviesbacteria bacterium GW2011_GWA1_42_6</name>
    <dbReference type="NCBI Taxonomy" id="1618420"/>
    <lineage>
        <taxon>Bacteria</taxon>
        <taxon>Candidatus Daviesiibacteriota</taxon>
    </lineage>
</organism>
<protein>
    <submittedName>
        <fullName evidence="1">Uncharacterized protein</fullName>
    </submittedName>
</protein>
<name>A0A0G1ATZ0_9BACT</name>
<dbReference type="Proteomes" id="UP000034135">
    <property type="component" value="Unassembled WGS sequence"/>
</dbReference>